<sequence>MAYRVLIVDDCKLIRKIFEDAVENSDRYVLTGSVGSAEEALELCRRQQMDIVLMDVVMGSGMDGITATGELKKLRPDIKILLVTSMFEVTYIRRARETGVDSFWHKEVQQ</sequence>
<dbReference type="GO" id="GO:0000160">
    <property type="term" value="P:phosphorelay signal transduction system"/>
    <property type="evidence" value="ECO:0007669"/>
    <property type="project" value="InterPro"/>
</dbReference>
<dbReference type="PANTHER" id="PTHR44591">
    <property type="entry name" value="STRESS RESPONSE REGULATOR PROTEIN 1"/>
    <property type="match status" value="1"/>
</dbReference>
<name>A0AA43RKF5_9ACTN</name>
<evidence type="ECO:0000256" key="1">
    <source>
        <dbReference type="ARBA" id="ARBA00022553"/>
    </source>
</evidence>
<evidence type="ECO:0000259" key="3">
    <source>
        <dbReference type="PROSITE" id="PS50110"/>
    </source>
</evidence>
<proteinExistence type="predicted"/>
<dbReference type="InterPro" id="IPR001789">
    <property type="entry name" value="Sig_transdc_resp-reg_receiver"/>
</dbReference>
<dbReference type="Proteomes" id="UP001168575">
    <property type="component" value="Unassembled WGS sequence"/>
</dbReference>
<gene>
    <name evidence="4" type="ORF">Q3982_05835</name>
</gene>
<comment type="caution">
    <text evidence="4">The sequence shown here is derived from an EMBL/GenBank/DDBJ whole genome shotgun (WGS) entry which is preliminary data.</text>
</comment>
<dbReference type="PROSITE" id="PS50110">
    <property type="entry name" value="RESPONSE_REGULATORY"/>
    <property type="match status" value="1"/>
</dbReference>
<dbReference type="EMBL" id="JAUMVS010000109">
    <property type="protein sequence ID" value="MDO4842180.1"/>
    <property type="molecule type" value="Genomic_DNA"/>
</dbReference>
<evidence type="ECO:0000313" key="4">
    <source>
        <dbReference type="EMBL" id="MDO4842180.1"/>
    </source>
</evidence>
<keyword evidence="1 2" id="KW-0597">Phosphoprotein</keyword>
<reference evidence="4" key="1">
    <citation type="submission" date="2023-07" db="EMBL/GenBank/DDBJ databases">
        <title>Between Cages and Wild: Unraveling the Impact of Captivity on Animal Microbiomes and Antimicrobial Resistance.</title>
        <authorList>
            <person name="Schmartz G.P."/>
            <person name="Rehner J."/>
            <person name="Schuff M.J."/>
            <person name="Becker S.L."/>
            <person name="Kravczyk M."/>
            <person name="Gurevich A."/>
            <person name="Francke R."/>
            <person name="Mueller R."/>
            <person name="Keller V."/>
            <person name="Keller A."/>
        </authorList>
    </citation>
    <scope>NUCLEOTIDE SEQUENCE</scope>
    <source>
        <strain evidence="4">S12M_St_49</strain>
    </source>
</reference>
<dbReference type="InterPro" id="IPR058245">
    <property type="entry name" value="NreC/VraR/RcsB-like_REC"/>
</dbReference>
<dbReference type="Gene3D" id="3.40.50.2300">
    <property type="match status" value="1"/>
</dbReference>
<dbReference type="InterPro" id="IPR011006">
    <property type="entry name" value="CheY-like_superfamily"/>
</dbReference>
<evidence type="ECO:0000256" key="2">
    <source>
        <dbReference type="PROSITE-ProRule" id="PRU00169"/>
    </source>
</evidence>
<dbReference type="InterPro" id="IPR050595">
    <property type="entry name" value="Bact_response_regulator"/>
</dbReference>
<feature type="modified residue" description="4-aspartylphosphate" evidence="2">
    <location>
        <position position="55"/>
    </location>
</feature>
<feature type="domain" description="Response regulatory" evidence="3">
    <location>
        <begin position="4"/>
        <end position="110"/>
    </location>
</feature>
<dbReference type="SMART" id="SM00448">
    <property type="entry name" value="REC"/>
    <property type="match status" value="1"/>
</dbReference>
<dbReference type="CDD" id="cd17535">
    <property type="entry name" value="REC_NarL-like"/>
    <property type="match status" value="1"/>
</dbReference>
<dbReference type="PANTHER" id="PTHR44591:SF3">
    <property type="entry name" value="RESPONSE REGULATORY DOMAIN-CONTAINING PROTEIN"/>
    <property type="match status" value="1"/>
</dbReference>
<protein>
    <submittedName>
        <fullName evidence="4">Response regulator</fullName>
    </submittedName>
</protein>
<organism evidence="4 5">
    <name type="scientific">Phoenicibacter congonensis</name>
    <dbReference type="NCBI Taxonomy" id="1944646"/>
    <lineage>
        <taxon>Bacteria</taxon>
        <taxon>Bacillati</taxon>
        <taxon>Actinomycetota</taxon>
        <taxon>Coriobacteriia</taxon>
        <taxon>Eggerthellales</taxon>
        <taxon>Eggerthellaceae</taxon>
        <taxon>Phoenicibacter</taxon>
    </lineage>
</organism>
<accession>A0AA43RKF5</accession>
<keyword evidence="5" id="KW-1185">Reference proteome</keyword>
<dbReference type="AlphaFoldDB" id="A0AA43RKF5"/>
<dbReference type="SUPFAM" id="SSF52172">
    <property type="entry name" value="CheY-like"/>
    <property type="match status" value="1"/>
</dbReference>
<evidence type="ECO:0000313" key="5">
    <source>
        <dbReference type="Proteomes" id="UP001168575"/>
    </source>
</evidence>
<dbReference type="Pfam" id="PF00072">
    <property type="entry name" value="Response_reg"/>
    <property type="match status" value="1"/>
</dbReference>